<dbReference type="RefSeq" id="WP_284370211.1">
    <property type="nucleotide sequence ID" value="NZ_BSNL01000001.1"/>
</dbReference>
<comment type="caution">
    <text evidence="1">The sequence shown here is derived from an EMBL/GenBank/DDBJ whole genome shotgun (WGS) entry which is preliminary data.</text>
</comment>
<reference evidence="1" key="2">
    <citation type="submission" date="2023-01" db="EMBL/GenBank/DDBJ databases">
        <title>Draft genome sequence of Sulfitobacter pacificus strain NBRC 109915.</title>
        <authorList>
            <person name="Sun Q."/>
            <person name="Mori K."/>
        </authorList>
    </citation>
    <scope>NUCLEOTIDE SEQUENCE</scope>
    <source>
        <strain evidence="1">NBRC 109915</strain>
    </source>
</reference>
<evidence type="ECO:0000313" key="1">
    <source>
        <dbReference type="EMBL" id="GLQ25683.1"/>
    </source>
</evidence>
<organism evidence="1 2">
    <name type="scientific">Sulfitobacter pacificus</name>
    <dbReference type="NCBI Taxonomy" id="1499314"/>
    <lineage>
        <taxon>Bacteria</taxon>
        <taxon>Pseudomonadati</taxon>
        <taxon>Pseudomonadota</taxon>
        <taxon>Alphaproteobacteria</taxon>
        <taxon>Rhodobacterales</taxon>
        <taxon>Roseobacteraceae</taxon>
        <taxon>Sulfitobacter</taxon>
    </lineage>
</organism>
<protein>
    <submittedName>
        <fullName evidence="1">Uncharacterized protein</fullName>
    </submittedName>
</protein>
<gene>
    <name evidence="1" type="ORF">GCM10007927_04860</name>
</gene>
<keyword evidence="2" id="KW-1185">Reference proteome</keyword>
<reference evidence="1" key="1">
    <citation type="journal article" date="2014" name="Int. J. Syst. Evol. Microbiol.">
        <title>Complete genome of a new Firmicutes species belonging to the dominant human colonic microbiota ('Ruminococcus bicirculans') reveals two chromosomes and a selective capacity to utilize plant glucans.</title>
        <authorList>
            <consortium name="NISC Comparative Sequencing Program"/>
            <person name="Wegmann U."/>
            <person name="Louis P."/>
            <person name="Goesmann A."/>
            <person name="Henrissat B."/>
            <person name="Duncan S.H."/>
            <person name="Flint H.J."/>
        </authorList>
    </citation>
    <scope>NUCLEOTIDE SEQUENCE</scope>
    <source>
        <strain evidence="1">NBRC 109915</strain>
    </source>
</reference>
<evidence type="ECO:0000313" key="2">
    <source>
        <dbReference type="Proteomes" id="UP001161388"/>
    </source>
</evidence>
<sequence length="357" mass="38965">MSVAKTWDQVLTGMVIVSAAVVDDETFVFGANWDETYTGPNPPRQTKLLACELSEGWSGKRNSNGYDFARTAGGNGQALFSDAAGHVTTFDFKTAQRGMEPDMPVRGTTGVAHIGEHFYAYGLGRSFLRRDAAGEWSVLSGVTGSLKEERAAGQYVAIAGTSDKNIYLALNRKGAAPEIHHWNGKKLTTIALPDAVTSELDPDPIFLWDMCCAADGSVYLSGKKGELLVGTIEGFAPLIPRKERSLPGMNLCWFKEKLYGAIEAGLFVFDANELVWKPAPFVEDENAPVNFPILDANENVMLVAGGFGASIFDGKEWQRIAGDVTPLDRTRLYLMERQVEDLGTLRDIMKDLPKADQ</sequence>
<name>A0ABQ5VDU7_9RHOB</name>
<dbReference type="EMBL" id="BSNL01000001">
    <property type="protein sequence ID" value="GLQ25683.1"/>
    <property type="molecule type" value="Genomic_DNA"/>
</dbReference>
<dbReference type="Proteomes" id="UP001161388">
    <property type="component" value="Unassembled WGS sequence"/>
</dbReference>
<accession>A0ABQ5VDU7</accession>
<proteinExistence type="predicted"/>